<feature type="non-terminal residue" evidence="1">
    <location>
        <position position="54"/>
    </location>
</feature>
<comment type="caution">
    <text evidence="1">The sequence shown here is derived from an EMBL/GenBank/DDBJ whole genome shotgun (WGS) entry which is preliminary data.</text>
</comment>
<proteinExistence type="predicted"/>
<evidence type="ECO:0000313" key="1">
    <source>
        <dbReference type="EMBL" id="KAG7609061.1"/>
    </source>
</evidence>
<name>A0A8T2DPB7_ARASU</name>
<organism evidence="1 2">
    <name type="scientific">Arabidopsis suecica</name>
    <name type="common">Swedish thale-cress</name>
    <name type="synonym">Cardaminopsis suecica</name>
    <dbReference type="NCBI Taxonomy" id="45249"/>
    <lineage>
        <taxon>Eukaryota</taxon>
        <taxon>Viridiplantae</taxon>
        <taxon>Streptophyta</taxon>
        <taxon>Embryophyta</taxon>
        <taxon>Tracheophyta</taxon>
        <taxon>Spermatophyta</taxon>
        <taxon>Magnoliopsida</taxon>
        <taxon>eudicotyledons</taxon>
        <taxon>Gunneridae</taxon>
        <taxon>Pentapetalae</taxon>
        <taxon>rosids</taxon>
        <taxon>malvids</taxon>
        <taxon>Brassicales</taxon>
        <taxon>Brassicaceae</taxon>
        <taxon>Camelineae</taxon>
        <taxon>Arabidopsis</taxon>
    </lineage>
</organism>
<reference evidence="1 2" key="1">
    <citation type="submission" date="2020-12" db="EMBL/GenBank/DDBJ databases">
        <title>Concerted genomic and epigenomic changes stabilize Arabidopsis allopolyploids.</title>
        <authorList>
            <person name="Chen Z."/>
        </authorList>
    </citation>
    <scope>NUCLEOTIDE SEQUENCE [LARGE SCALE GENOMIC DNA]</scope>
    <source>
        <strain evidence="1">As9502</strain>
        <tissue evidence="1">Leaf</tissue>
    </source>
</reference>
<protein>
    <submittedName>
        <fullName evidence="1">Uncharacterized protein</fullName>
    </submittedName>
</protein>
<evidence type="ECO:0000313" key="2">
    <source>
        <dbReference type="Proteomes" id="UP000694251"/>
    </source>
</evidence>
<keyword evidence="2" id="KW-1185">Reference proteome</keyword>
<dbReference type="EMBL" id="JAEFBJ010000005">
    <property type="protein sequence ID" value="KAG7609061.1"/>
    <property type="molecule type" value="Genomic_DNA"/>
</dbReference>
<gene>
    <name evidence="1" type="ORF">ISN44_As05g012100</name>
</gene>
<dbReference type="Proteomes" id="UP000694251">
    <property type="component" value="Chromosome 5"/>
</dbReference>
<accession>A0A8T2DPB7</accession>
<sequence length="54" mass="6340">MSIYSIIPAQASINGIVKPLLRFHRFANLRMLKNINFEVFSISSEERRPEDSFR</sequence>
<dbReference type="AlphaFoldDB" id="A0A8T2DPB7"/>